<name>A0AAN9NTR2_PSOTE</name>
<keyword evidence="1" id="KW-0472">Membrane</keyword>
<keyword evidence="1" id="KW-0812">Transmembrane</keyword>
<reference evidence="2 3" key="1">
    <citation type="submission" date="2024-01" db="EMBL/GenBank/DDBJ databases">
        <title>The genomes of 5 underutilized Papilionoideae crops provide insights into root nodulation and disease resistanc.</title>
        <authorList>
            <person name="Jiang F."/>
        </authorList>
    </citation>
    <scope>NUCLEOTIDE SEQUENCE [LARGE SCALE GENOMIC DNA]</scope>
    <source>
        <strain evidence="2">DUOXIRENSHENG_FW03</strain>
        <tissue evidence="2">Leaves</tissue>
    </source>
</reference>
<comment type="caution">
    <text evidence="2">The sequence shown here is derived from an EMBL/GenBank/DDBJ whole genome shotgun (WGS) entry which is preliminary data.</text>
</comment>
<dbReference type="AlphaFoldDB" id="A0AAN9NTR2"/>
<keyword evidence="3" id="KW-1185">Reference proteome</keyword>
<evidence type="ECO:0000313" key="2">
    <source>
        <dbReference type="EMBL" id="KAK7376389.1"/>
    </source>
</evidence>
<dbReference type="EMBL" id="JAYMYS010000026">
    <property type="protein sequence ID" value="KAK7376389.1"/>
    <property type="molecule type" value="Genomic_DNA"/>
</dbReference>
<keyword evidence="1" id="KW-1133">Transmembrane helix</keyword>
<gene>
    <name evidence="2" type="ORF">VNO78_34673</name>
</gene>
<feature type="transmembrane region" description="Helical" evidence="1">
    <location>
        <begin position="111"/>
        <end position="131"/>
    </location>
</feature>
<accession>A0AAN9NTR2</accession>
<organism evidence="2 3">
    <name type="scientific">Psophocarpus tetragonolobus</name>
    <name type="common">Winged bean</name>
    <name type="synonym">Dolichos tetragonolobus</name>
    <dbReference type="NCBI Taxonomy" id="3891"/>
    <lineage>
        <taxon>Eukaryota</taxon>
        <taxon>Viridiplantae</taxon>
        <taxon>Streptophyta</taxon>
        <taxon>Embryophyta</taxon>
        <taxon>Tracheophyta</taxon>
        <taxon>Spermatophyta</taxon>
        <taxon>Magnoliopsida</taxon>
        <taxon>eudicotyledons</taxon>
        <taxon>Gunneridae</taxon>
        <taxon>Pentapetalae</taxon>
        <taxon>rosids</taxon>
        <taxon>fabids</taxon>
        <taxon>Fabales</taxon>
        <taxon>Fabaceae</taxon>
        <taxon>Papilionoideae</taxon>
        <taxon>50 kb inversion clade</taxon>
        <taxon>NPAAA clade</taxon>
        <taxon>indigoferoid/millettioid clade</taxon>
        <taxon>Phaseoleae</taxon>
        <taxon>Psophocarpus</taxon>
    </lineage>
</organism>
<sequence>MMLFKVEEEKAFERTLLVVREVSVYKILSCITSDSYKCDEYLIFTTNEPLDETRGHSSSCFLSPIHSNHFLNPFTSLRFSPPKFHEIGFKAIFRASVSANRALSLPNFHSLNCIIAYIITTLFSFLVSALIGDSNAIILGRVQS</sequence>
<dbReference type="Proteomes" id="UP001386955">
    <property type="component" value="Unassembled WGS sequence"/>
</dbReference>
<protein>
    <submittedName>
        <fullName evidence="2">Uncharacterized protein</fullName>
    </submittedName>
</protein>
<evidence type="ECO:0000313" key="3">
    <source>
        <dbReference type="Proteomes" id="UP001386955"/>
    </source>
</evidence>
<proteinExistence type="predicted"/>
<evidence type="ECO:0000256" key="1">
    <source>
        <dbReference type="SAM" id="Phobius"/>
    </source>
</evidence>